<evidence type="ECO:0000313" key="2">
    <source>
        <dbReference type="Proteomes" id="UP000355283"/>
    </source>
</evidence>
<accession>A0A4D9CW12</accession>
<dbReference type="Proteomes" id="UP000355283">
    <property type="component" value="Unassembled WGS sequence"/>
</dbReference>
<dbReference type="GO" id="GO:0051603">
    <property type="term" value="P:proteolysis involved in protein catabolic process"/>
    <property type="evidence" value="ECO:0007669"/>
    <property type="project" value="InterPro"/>
</dbReference>
<evidence type="ECO:0000313" key="1">
    <source>
        <dbReference type="EMBL" id="TFJ83481.1"/>
    </source>
</evidence>
<protein>
    <submittedName>
        <fullName evidence="1">Uncharacterized protein</fullName>
    </submittedName>
</protein>
<dbReference type="GO" id="GO:0005839">
    <property type="term" value="C:proteasome core complex"/>
    <property type="evidence" value="ECO:0007669"/>
    <property type="project" value="InterPro"/>
</dbReference>
<dbReference type="AlphaFoldDB" id="A0A4D9CW12"/>
<feature type="non-terminal residue" evidence="1">
    <location>
        <position position="1"/>
    </location>
</feature>
<dbReference type="InterPro" id="IPR001353">
    <property type="entry name" value="Proteasome_sua/b"/>
</dbReference>
<dbReference type="InterPro" id="IPR029055">
    <property type="entry name" value="Ntn_hydrolases_N"/>
</dbReference>
<proteinExistence type="predicted"/>
<organism evidence="1 2">
    <name type="scientific">Nannochloropsis salina CCMP1776</name>
    <dbReference type="NCBI Taxonomy" id="1027361"/>
    <lineage>
        <taxon>Eukaryota</taxon>
        <taxon>Sar</taxon>
        <taxon>Stramenopiles</taxon>
        <taxon>Ochrophyta</taxon>
        <taxon>Eustigmatophyceae</taxon>
        <taxon>Eustigmatales</taxon>
        <taxon>Monodopsidaceae</taxon>
        <taxon>Microchloropsis</taxon>
        <taxon>Microchloropsis salina</taxon>
    </lineage>
</organism>
<name>A0A4D9CW12_9STRA</name>
<comment type="caution">
    <text evidence="1">The sequence shown here is derived from an EMBL/GenBank/DDBJ whole genome shotgun (WGS) entry which is preliminary data.</text>
</comment>
<dbReference type="EMBL" id="SDOX01000033">
    <property type="protein sequence ID" value="TFJ83481.1"/>
    <property type="molecule type" value="Genomic_DNA"/>
</dbReference>
<reference evidence="1 2" key="1">
    <citation type="submission" date="2019-01" db="EMBL/GenBank/DDBJ databases">
        <title>Nuclear Genome Assembly of the Microalgal Biofuel strain Nannochloropsis salina CCMP1776.</title>
        <authorList>
            <person name="Hovde B."/>
        </authorList>
    </citation>
    <scope>NUCLEOTIDE SEQUENCE [LARGE SCALE GENOMIC DNA]</scope>
    <source>
        <strain evidence="1 2">CCMP1776</strain>
    </source>
</reference>
<dbReference type="OrthoDB" id="431557at2759"/>
<sequence length="133" mass="14078">VPHRPFGVSLLVAGWDDTLGYQLYKTDPSASFEAWKAVAVGEKHDMLTQRLASSPLISSAPSSLPSSLGDACSLACLIALEDEGDQKGAEEGREEGTATASARKLELGVVRDEKVYLLEESDVATALKAGKQT</sequence>
<gene>
    <name evidence="1" type="ORF">NSK_005219</name>
</gene>
<dbReference type="SUPFAM" id="SSF56235">
    <property type="entry name" value="N-terminal nucleophile aminohydrolases (Ntn hydrolases)"/>
    <property type="match status" value="1"/>
</dbReference>
<keyword evidence="2" id="KW-1185">Reference proteome</keyword>
<dbReference type="Gene3D" id="3.60.20.10">
    <property type="entry name" value="Glutamine Phosphoribosylpyrophosphate, subunit 1, domain 1"/>
    <property type="match status" value="1"/>
</dbReference>
<dbReference type="Pfam" id="PF00227">
    <property type="entry name" value="Proteasome"/>
    <property type="match status" value="1"/>
</dbReference>